<reference evidence="7 8" key="1">
    <citation type="submission" date="2017-01" db="EMBL/GenBank/DDBJ databases">
        <authorList>
            <person name="Varghese N."/>
            <person name="Submissions S."/>
        </authorList>
    </citation>
    <scope>NUCLEOTIDE SEQUENCE [LARGE SCALE GENOMIC DNA]</scope>
    <source>
        <strain evidence="7 8">RUG2-6</strain>
    </source>
</reference>
<comment type="caution">
    <text evidence="7">The sequence shown here is derived from an EMBL/GenBank/DDBJ whole genome shotgun (WGS) entry which is preliminary data.</text>
</comment>
<evidence type="ECO:0000256" key="4">
    <source>
        <dbReference type="ARBA" id="ARBA00072796"/>
    </source>
</evidence>
<dbReference type="Pfam" id="PF01144">
    <property type="entry name" value="CoA_trans"/>
    <property type="match status" value="1"/>
</dbReference>
<dbReference type="SUPFAM" id="SSF100950">
    <property type="entry name" value="NagB/RpiA/CoA transferase-like"/>
    <property type="match status" value="1"/>
</dbReference>
<sequence>MDTRTKIIKRAVLEIQNGMNVNLGIGMPTLLANEIPKELHVLLQSENGLLGIGPYPVEGMEDPDLINAGKETVTAIIGGSFFDSAESFAMIRGGHIDLAILGGMEVSEQGDLANWMIPGKLVKGMGGAMDLVHGAKRIVVIMEHTNKYNESKIKKSCSLPLTGQKVVNRLITDLAVFDFTHEGMILTETQEGVSLDEVIEKTEASFTISANLTCGKGDRQKTSITRKRDNTAHSC</sequence>
<dbReference type="InterPro" id="IPR012791">
    <property type="entry name" value="3-oxoacid_CoA-transf_B"/>
</dbReference>
<dbReference type="Proteomes" id="UP000185829">
    <property type="component" value="Unassembled WGS sequence"/>
</dbReference>
<dbReference type="InterPro" id="IPR004164">
    <property type="entry name" value="CoA_transf_AS"/>
</dbReference>
<gene>
    <name evidence="7" type="ORF">SAMN05878482_104106</name>
</gene>
<dbReference type="RefSeq" id="WP_076368653.1">
    <property type="nucleotide sequence ID" value="NZ_FTMX01000004.1"/>
</dbReference>
<dbReference type="EMBL" id="FTMX01000004">
    <property type="protein sequence ID" value="SIR51837.1"/>
    <property type="molecule type" value="Genomic_DNA"/>
</dbReference>
<comment type="subunit">
    <text evidence="3">Heterodimer of a subunit A and a subunit B.</text>
</comment>
<dbReference type="GO" id="GO:0008410">
    <property type="term" value="F:CoA-transferase activity"/>
    <property type="evidence" value="ECO:0007669"/>
    <property type="project" value="InterPro"/>
</dbReference>
<evidence type="ECO:0000256" key="1">
    <source>
        <dbReference type="ARBA" id="ARBA00007047"/>
    </source>
</evidence>
<dbReference type="PROSITE" id="PS01274">
    <property type="entry name" value="COA_TRANSF_2"/>
    <property type="match status" value="1"/>
</dbReference>
<name>A0A9X8RA07_9BACI</name>
<proteinExistence type="inferred from homology"/>
<evidence type="ECO:0000256" key="6">
    <source>
        <dbReference type="ARBA" id="ARBA00081146"/>
    </source>
</evidence>
<dbReference type="InterPro" id="IPR004165">
    <property type="entry name" value="CoA_trans_fam_I"/>
</dbReference>
<evidence type="ECO:0000256" key="5">
    <source>
        <dbReference type="ARBA" id="ARBA00081138"/>
    </source>
</evidence>
<dbReference type="FunFam" id="3.40.1080.10:FF:000001">
    <property type="entry name" value="Succinyl-coa:3-ketoacid-coenzyme a transferase subunit b"/>
    <property type="match status" value="1"/>
</dbReference>
<dbReference type="InterPro" id="IPR037171">
    <property type="entry name" value="NagB/RpiA_transferase-like"/>
</dbReference>
<keyword evidence="2" id="KW-0808">Transferase</keyword>
<dbReference type="PANTHER" id="PTHR13707:SF57">
    <property type="entry name" value="SUCCINYL-COA:3-KETOACID COENZYME A TRANSFERASE SUBUNIT B-RELATED"/>
    <property type="match status" value="1"/>
</dbReference>
<evidence type="ECO:0000256" key="2">
    <source>
        <dbReference type="ARBA" id="ARBA00022679"/>
    </source>
</evidence>
<evidence type="ECO:0000313" key="7">
    <source>
        <dbReference type="EMBL" id="SIR51837.1"/>
    </source>
</evidence>
<protein>
    <recommendedName>
        <fullName evidence="4">Probable succinyl-CoA:3-ketoacid coenzyme A transferase subunit B</fullName>
    </recommendedName>
    <alternativeName>
        <fullName evidence="6">OXCT B</fullName>
    </alternativeName>
    <alternativeName>
        <fullName evidence="5">Succinyl-CoA:3-oxoacid CoA-transferase</fullName>
    </alternativeName>
</protein>
<accession>A0A9X8RA07</accession>
<comment type="similarity">
    <text evidence="1">Belongs to the 3-oxoacid CoA-transferase subunit B family.</text>
</comment>
<organism evidence="7 8">
    <name type="scientific">Peribacillus simplex</name>
    <dbReference type="NCBI Taxonomy" id="1478"/>
    <lineage>
        <taxon>Bacteria</taxon>
        <taxon>Bacillati</taxon>
        <taxon>Bacillota</taxon>
        <taxon>Bacilli</taxon>
        <taxon>Bacillales</taxon>
        <taxon>Bacillaceae</taxon>
        <taxon>Peribacillus</taxon>
    </lineage>
</organism>
<evidence type="ECO:0000313" key="8">
    <source>
        <dbReference type="Proteomes" id="UP000185829"/>
    </source>
</evidence>
<dbReference type="NCBIfam" id="TIGR02428">
    <property type="entry name" value="pcaJ_scoB_fam"/>
    <property type="match status" value="1"/>
</dbReference>
<dbReference type="Gene3D" id="3.40.1080.10">
    <property type="entry name" value="Glutaconate Coenzyme A-transferase"/>
    <property type="match status" value="1"/>
</dbReference>
<dbReference type="PANTHER" id="PTHR13707">
    <property type="entry name" value="KETOACID-COENZYME A TRANSFERASE"/>
    <property type="match status" value="1"/>
</dbReference>
<dbReference type="AlphaFoldDB" id="A0A9X8RA07"/>
<evidence type="ECO:0000256" key="3">
    <source>
        <dbReference type="ARBA" id="ARBA00065483"/>
    </source>
</evidence>
<dbReference type="SMART" id="SM00882">
    <property type="entry name" value="CoA_trans"/>
    <property type="match status" value="1"/>
</dbReference>